<name>A0ABQ8SFU4_PERAM</name>
<evidence type="ECO:0000256" key="1">
    <source>
        <dbReference type="SAM" id="MobiDB-lite"/>
    </source>
</evidence>
<evidence type="ECO:0000313" key="3">
    <source>
        <dbReference type="Proteomes" id="UP001148838"/>
    </source>
</evidence>
<reference evidence="2 3" key="1">
    <citation type="journal article" date="2022" name="Allergy">
        <title>Genome assembly and annotation of Periplaneta americana reveal a comprehensive cockroach allergen profile.</title>
        <authorList>
            <person name="Wang L."/>
            <person name="Xiong Q."/>
            <person name="Saelim N."/>
            <person name="Wang L."/>
            <person name="Nong W."/>
            <person name="Wan A.T."/>
            <person name="Shi M."/>
            <person name="Liu X."/>
            <person name="Cao Q."/>
            <person name="Hui J.H.L."/>
            <person name="Sookrung N."/>
            <person name="Leung T.F."/>
            <person name="Tungtrongchitr A."/>
            <person name="Tsui S.K.W."/>
        </authorList>
    </citation>
    <scope>NUCLEOTIDE SEQUENCE [LARGE SCALE GENOMIC DNA]</scope>
    <source>
        <strain evidence="2">PWHHKU_190912</strain>
    </source>
</reference>
<feature type="compositionally biased region" description="Basic and acidic residues" evidence="1">
    <location>
        <begin position="7"/>
        <end position="20"/>
    </location>
</feature>
<dbReference type="EMBL" id="JAJSOF020000027">
    <property type="protein sequence ID" value="KAJ4432989.1"/>
    <property type="molecule type" value="Genomic_DNA"/>
</dbReference>
<protein>
    <submittedName>
        <fullName evidence="2">Uncharacterized protein</fullName>
    </submittedName>
</protein>
<organism evidence="2 3">
    <name type="scientific">Periplaneta americana</name>
    <name type="common">American cockroach</name>
    <name type="synonym">Blatta americana</name>
    <dbReference type="NCBI Taxonomy" id="6978"/>
    <lineage>
        <taxon>Eukaryota</taxon>
        <taxon>Metazoa</taxon>
        <taxon>Ecdysozoa</taxon>
        <taxon>Arthropoda</taxon>
        <taxon>Hexapoda</taxon>
        <taxon>Insecta</taxon>
        <taxon>Pterygota</taxon>
        <taxon>Neoptera</taxon>
        <taxon>Polyneoptera</taxon>
        <taxon>Dictyoptera</taxon>
        <taxon>Blattodea</taxon>
        <taxon>Blattoidea</taxon>
        <taxon>Blattidae</taxon>
        <taxon>Blattinae</taxon>
        <taxon>Periplaneta</taxon>
    </lineage>
</organism>
<keyword evidence="3" id="KW-1185">Reference proteome</keyword>
<proteinExistence type="predicted"/>
<gene>
    <name evidence="2" type="ORF">ANN_15246</name>
</gene>
<feature type="region of interest" description="Disordered" evidence="1">
    <location>
        <begin position="1"/>
        <end position="34"/>
    </location>
</feature>
<evidence type="ECO:0000313" key="2">
    <source>
        <dbReference type="EMBL" id="KAJ4432989.1"/>
    </source>
</evidence>
<sequence length="101" mass="11318">MFLQLQRAERTNQEKKKLESDSESEAGESEISYVSESSLNLSEDLIEDVPMEDVPLNGHDYIPKLGDFVPVEYEGESWPGRVKSTKNDGAYVNCMARCGLS</sequence>
<dbReference type="Proteomes" id="UP001148838">
    <property type="component" value="Unassembled WGS sequence"/>
</dbReference>
<comment type="caution">
    <text evidence="2">The sequence shown here is derived from an EMBL/GenBank/DDBJ whole genome shotgun (WGS) entry which is preliminary data.</text>
</comment>
<accession>A0ABQ8SFU4</accession>